<accession>A0A1Z4KHG6</accession>
<evidence type="ECO:0000313" key="1">
    <source>
        <dbReference type="EMBL" id="BAY68412.1"/>
    </source>
</evidence>
<dbReference type="AlphaFoldDB" id="A0A1Z4KHG6"/>
<protein>
    <submittedName>
        <fullName evidence="1">Uncharacterized protein</fullName>
    </submittedName>
</protein>
<dbReference type="Proteomes" id="UP000217507">
    <property type="component" value="Chromosome"/>
</dbReference>
<gene>
    <name evidence="1" type="ORF">NIES23_11980</name>
</gene>
<organism evidence="1 2">
    <name type="scientific">Trichormus variabilis NIES-23</name>
    <dbReference type="NCBI Taxonomy" id="1973479"/>
    <lineage>
        <taxon>Bacteria</taxon>
        <taxon>Bacillati</taxon>
        <taxon>Cyanobacteriota</taxon>
        <taxon>Cyanophyceae</taxon>
        <taxon>Nostocales</taxon>
        <taxon>Nostocaceae</taxon>
        <taxon>Trichormus</taxon>
    </lineage>
</organism>
<evidence type="ECO:0000313" key="2">
    <source>
        <dbReference type="Proteomes" id="UP000217507"/>
    </source>
</evidence>
<reference evidence="1 2" key="1">
    <citation type="submission" date="2017-06" db="EMBL/GenBank/DDBJ databases">
        <title>Genome sequencing of cyanobaciteial culture collection at National Institute for Environmental Studies (NIES).</title>
        <authorList>
            <person name="Hirose Y."/>
            <person name="Shimura Y."/>
            <person name="Fujisawa T."/>
            <person name="Nakamura Y."/>
            <person name="Kawachi M."/>
        </authorList>
    </citation>
    <scope>NUCLEOTIDE SEQUENCE [LARGE SCALE GENOMIC DNA]</scope>
    <source>
        <strain evidence="1 2">NIES-23</strain>
    </source>
</reference>
<proteinExistence type="predicted"/>
<dbReference type="EMBL" id="AP018216">
    <property type="protein sequence ID" value="BAY68412.1"/>
    <property type="molecule type" value="Genomic_DNA"/>
</dbReference>
<sequence>MEPLTTAAIAIGTVLATKALERTGEIIGETLWDKTSKFLVTLRKHSPQTVVAIEKASDEPLDYGKAVIDVETATQAHPEVKQAVQELAAAAEVNPPKNLAQILEEIKATIEKSQHPFPTTFNQNIQKAVNAAQNQTIDQRGSSFNF</sequence>
<name>A0A1Z4KHG6_ANAVA</name>